<organism evidence="2 3">
    <name type="scientific">Rhodoferax saidenbachensis</name>
    <dbReference type="NCBI Taxonomy" id="1484693"/>
    <lineage>
        <taxon>Bacteria</taxon>
        <taxon>Pseudomonadati</taxon>
        <taxon>Pseudomonadota</taxon>
        <taxon>Betaproteobacteria</taxon>
        <taxon>Burkholderiales</taxon>
        <taxon>Comamonadaceae</taxon>
        <taxon>Rhodoferax</taxon>
    </lineage>
</organism>
<dbReference type="InterPro" id="IPR036298">
    <property type="entry name" value="Chalcone_isomerase_sf"/>
</dbReference>
<dbReference type="STRING" id="1484693.RS694_08010"/>
<evidence type="ECO:0000259" key="1">
    <source>
        <dbReference type="Pfam" id="PF16036"/>
    </source>
</evidence>
<protein>
    <recommendedName>
        <fullName evidence="1">Chalcone isomerase domain-containing protein</fullName>
    </recommendedName>
</protein>
<dbReference type="KEGG" id="rsb:RS694_08010"/>
<dbReference type="Gene3D" id="3.50.70.10">
    <property type="match status" value="1"/>
</dbReference>
<keyword evidence="3" id="KW-1185">Reference proteome</keyword>
<dbReference type="eggNOG" id="COG0810">
    <property type="taxonomic scope" value="Bacteria"/>
</dbReference>
<dbReference type="Proteomes" id="UP000186110">
    <property type="component" value="Chromosome"/>
</dbReference>
<gene>
    <name evidence="2" type="ORF">RS694_08010</name>
</gene>
<accession>A0A1P8K916</accession>
<sequence length="200" mass="21609">MALQMTRWFLPTRILIILLIWTLSISAIHASTLTGSPFESRVYLANQELRLNGMGMRKLLFIDVYAAGLYLAGKTDTPGGVAALGGPKRLQLRMLHSASPDDFIEALLPGIRRNTSPVQQAALVERLAQLERNIRVIGRTAAGDVIDFDYLPEVGTVLSVNGQVRGAAIVGVDFYAAVLSIFVGERPVDAGLKKGLLGLP</sequence>
<name>A0A1P8K916_9BURK</name>
<dbReference type="Pfam" id="PF16036">
    <property type="entry name" value="Chalcone_3"/>
    <property type="match status" value="1"/>
</dbReference>
<proteinExistence type="predicted"/>
<dbReference type="SUPFAM" id="SSF54626">
    <property type="entry name" value="Chalcone isomerase"/>
    <property type="match status" value="1"/>
</dbReference>
<dbReference type="GO" id="GO:0016872">
    <property type="term" value="F:intramolecular lyase activity"/>
    <property type="evidence" value="ECO:0007669"/>
    <property type="project" value="InterPro"/>
</dbReference>
<dbReference type="InterPro" id="IPR016088">
    <property type="entry name" value="Chalcone_isomerase_3-sand"/>
</dbReference>
<dbReference type="EMBL" id="CP019239">
    <property type="protein sequence ID" value="APW42484.1"/>
    <property type="molecule type" value="Genomic_DNA"/>
</dbReference>
<evidence type="ECO:0000313" key="2">
    <source>
        <dbReference type="EMBL" id="APW42484.1"/>
    </source>
</evidence>
<feature type="domain" description="Chalcone isomerase" evidence="1">
    <location>
        <begin position="31"/>
        <end position="198"/>
    </location>
</feature>
<evidence type="ECO:0000313" key="3">
    <source>
        <dbReference type="Proteomes" id="UP000186110"/>
    </source>
</evidence>
<dbReference type="InterPro" id="IPR016087">
    <property type="entry name" value="Chalcone_isomerase"/>
</dbReference>
<reference evidence="2 3" key="1">
    <citation type="submission" date="2017-01" db="EMBL/GenBank/DDBJ databases">
        <authorList>
            <person name="Mah S.A."/>
            <person name="Swanson W.J."/>
            <person name="Moy G.W."/>
            <person name="Vacquier V.D."/>
        </authorList>
    </citation>
    <scope>NUCLEOTIDE SEQUENCE [LARGE SCALE GENOMIC DNA]</scope>
    <source>
        <strain evidence="2 3">DSM 22694</strain>
    </source>
</reference>
<dbReference type="AlphaFoldDB" id="A0A1P8K916"/>